<evidence type="ECO:0000313" key="3">
    <source>
        <dbReference type="Proteomes" id="UP000054698"/>
    </source>
</evidence>
<keyword evidence="3" id="KW-1185">Reference proteome</keyword>
<reference evidence="2 3" key="1">
    <citation type="submission" date="2015-11" db="EMBL/GenBank/DDBJ databases">
        <title>Genomic analysis of 38 Legionella species identifies large and diverse effector repertoires.</title>
        <authorList>
            <person name="Burstein D."/>
            <person name="Amaro F."/>
            <person name="Zusman T."/>
            <person name="Lifshitz Z."/>
            <person name="Cohen O."/>
            <person name="Gilbert J.A."/>
            <person name="Pupko T."/>
            <person name="Shuman H.A."/>
            <person name="Segal G."/>
        </authorList>
    </citation>
    <scope>NUCLEOTIDE SEQUENCE [LARGE SCALE GENOMIC DNA]</scope>
    <source>
        <strain evidence="2 3">WO-44C</strain>
    </source>
</reference>
<dbReference type="AlphaFoldDB" id="A0A0W0TI46"/>
<keyword evidence="1" id="KW-0472">Membrane</keyword>
<gene>
    <name evidence="2" type="ORF">Lfee_2905</name>
</gene>
<evidence type="ECO:0000256" key="1">
    <source>
        <dbReference type="SAM" id="Phobius"/>
    </source>
</evidence>
<dbReference type="AntiFam" id="ANF00015">
    <property type="entry name" value="tRNA translation"/>
</dbReference>
<dbReference type="EMBL" id="LNYB01000085">
    <property type="protein sequence ID" value="KTC95241.1"/>
    <property type="molecule type" value="Genomic_DNA"/>
</dbReference>
<sequence length="67" mass="7185">MILFSSLVNNFIFPIVSQYFFVIMAACAGVAELVDAPDSKSGGGDTVWVRVPPSVPLRHFVTVLNGS</sequence>
<proteinExistence type="predicted"/>
<protein>
    <submittedName>
        <fullName evidence="2">Uncharacterized protein</fullName>
    </submittedName>
</protein>
<accession>A0A0W0TI46</accession>
<dbReference type="STRING" id="453.Lfee_2905"/>
<keyword evidence="1" id="KW-1133">Transmembrane helix</keyword>
<evidence type="ECO:0000313" key="2">
    <source>
        <dbReference type="EMBL" id="KTC95241.1"/>
    </source>
</evidence>
<feature type="transmembrane region" description="Helical" evidence="1">
    <location>
        <begin position="12"/>
        <end position="34"/>
    </location>
</feature>
<organism evidence="2 3">
    <name type="scientific">Legionella feeleii</name>
    <dbReference type="NCBI Taxonomy" id="453"/>
    <lineage>
        <taxon>Bacteria</taxon>
        <taxon>Pseudomonadati</taxon>
        <taxon>Pseudomonadota</taxon>
        <taxon>Gammaproteobacteria</taxon>
        <taxon>Legionellales</taxon>
        <taxon>Legionellaceae</taxon>
        <taxon>Legionella</taxon>
    </lineage>
</organism>
<comment type="caution">
    <text evidence="2">The sequence shown here is derived from an EMBL/GenBank/DDBJ whole genome shotgun (WGS) entry which is preliminary data.</text>
</comment>
<name>A0A0W0TI46_9GAMM</name>
<dbReference type="Proteomes" id="UP000054698">
    <property type="component" value="Unassembled WGS sequence"/>
</dbReference>
<keyword evidence="1" id="KW-0812">Transmembrane</keyword>